<name>A0ABU5JPA9_9ACTN</name>
<reference evidence="1 2" key="1">
    <citation type="submission" date="2023-12" db="EMBL/GenBank/DDBJ databases">
        <title>Micromonospora sp. nov., isolated from Atacama Desert.</title>
        <authorList>
            <person name="Carro L."/>
            <person name="Golinska P."/>
            <person name="Klenk H.-P."/>
            <person name="Goodfellow M."/>
        </authorList>
    </citation>
    <scope>NUCLEOTIDE SEQUENCE [LARGE SCALE GENOMIC DNA]</scope>
    <source>
        <strain evidence="1 2">4G53</strain>
    </source>
</reference>
<comment type="caution">
    <text evidence="1">The sequence shown here is derived from an EMBL/GenBank/DDBJ whole genome shotgun (WGS) entry which is preliminary data.</text>
</comment>
<organism evidence="1 2">
    <name type="scientific">Micromonospora sicca</name>
    <dbReference type="NCBI Taxonomy" id="2202420"/>
    <lineage>
        <taxon>Bacteria</taxon>
        <taxon>Bacillati</taxon>
        <taxon>Actinomycetota</taxon>
        <taxon>Actinomycetes</taxon>
        <taxon>Micromonosporales</taxon>
        <taxon>Micromonosporaceae</taxon>
        <taxon>Micromonospora</taxon>
    </lineage>
</organism>
<protein>
    <submittedName>
        <fullName evidence="1">Uncharacterized protein</fullName>
    </submittedName>
</protein>
<evidence type="ECO:0000313" key="1">
    <source>
        <dbReference type="EMBL" id="MDZ5494164.1"/>
    </source>
</evidence>
<dbReference type="RefSeq" id="WP_146231281.1">
    <property type="nucleotide sequence ID" value="NZ_JAXOTQ010000063.1"/>
</dbReference>
<keyword evidence="2" id="KW-1185">Reference proteome</keyword>
<sequence>MDHRVQCQWYDHALYWSAGTHLLDDRPTAGDGGLAIQVVEDHTNPFDPARVTGRRLVLTFKDERGNTHKAIASHPDANYSDKASLMTKTSPDKRQITASAVMVAHPEVDFNDQRIAWVTVTATISCDGRPPMPNA</sequence>
<evidence type="ECO:0000313" key="2">
    <source>
        <dbReference type="Proteomes" id="UP001290101"/>
    </source>
</evidence>
<gene>
    <name evidence="1" type="ORF">U2F25_32740</name>
</gene>
<proteinExistence type="predicted"/>
<dbReference type="Proteomes" id="UP001290101">
    <property type="component" value="Unassembled WGS sequence"/>
</dbReference>
<accession>A0ABU5JPA9</accession>
<dbReference type="EMBL" id="JAXOTQ010000063">
    <property type="protein sequence ID" value="MDZ5494164.1"/>
    <property type="molecule type" value="Genomic_DNA"/>
</dbReference>